<dbReference type="AlphaFoldDB" id="A0A0A9GMK2"/>
<name>A0A0A9GMK2_ARUDO</name>
<accession>A0A0A9GMK2</accession>
<proteinExistence type="predicted"/>
<reference evidence="1" key="1">
    <citation type="submission" date="2014-09" db="EMBL/GenBank/DDBJ databases">
        <authorList>
            <person name="Magalhaes I.L.F."/>
            <person name="Oliveira U."/>
            <person name="Santos F.R."/>
            <person name="Vidigal T.H.D.A."/>
            <person name="Brescovit A.D."/>
            <person name="Santos A.J."/>
        </authorList>
    </citation>
    <scope>NUCLEOTIDE SEQUENCE</scope>
    <source>
        <tissue evidence="1">Shoot tissue taken approximately 20 cm above the soil surface</tissue>
    </source>
</reference>
<reference evidence="1" key="2">
    <citation type="journal article" date="2015" name="Data Brief">
        <title>Shoot transcriptome of the giant reed, Arundo donax.</title>
        <authorList>
            <person name="Barrero R.A."/>
            <person name="Guerrero F.D."/>
            <person name="Moolhuijzen P."/>
            <person name="Goolsby J.A."/>
            <person name="Tidwell J."/>
            <person name="Bellgard S.E."/>
            <person name="Bellgard M.I."/>
        </authorList>
    </citation>
    <scope>NUCLEOTIDE SEQUENCE</scope>
    <source>
        <tissue evidence="1">Shoot tissue taken approximately 20 cm above the soil surface</tissue>
    </source>
</reference>
<evidence type="ECO:0000313" key="1">
    <source>
        <dbReference type="EMBL" id="JAE26370.1"/>
    </source>
</evidence>
<dbReference type="EMBL" id="GBRH01171526">
    <property type="protein sequence ID" value="JAE26370.1"/>
    <property type="molecule type" value="Transcribed_RNA"/>
</dbReference>
<sequence>MVDFHVTGLTHFEYKGNAIPIALHGCSKLEKATLTFRTALKRDNKALGHAFIVIPSISAVKVLNVHADMEARELVWAP</sequence>
<protein>
    <submittedName>
        <fullName evidence="1">Uncharacterized protein</fullName>
    </submittedName>
</protein>
<organism evidence="1">
    <name type="scientific">Arundo donax</name>
    <name type="common">Giant reed</name>
    <name type="synonym">Donax arundinaceus</name>
    <dbReference type="NCBI Taxonomy" id="35708"/>
    <lineage>
        <taxon>Eukaryota</taxon>
        <taxon>Viridiplantae</taxon>
        <taxon>Streptophyta</taxon>
        <taxon>Embryophyta</taxon>
        <taxon>Tracheophyta</taxon>
        <taxon>Spermatophyta</taxon>
        <taxon>Magnoliopsida</taxon>
        <taxon>Liliopsida</taxon>
        <taxon>Poales</taxon>
        <taxon>Poaceae</taxon>
        <taxon>PACMAD clade</taxon>
        <taxon>Arundinoideae</taxon>
        <taxon>Arundineae</taxon>
        <taxon>Arundo</taxon>
    </lineage>
</organism>